<dbReference type="InterPro" id="IPR051677">
    <property type="entry name" value="AfsR-DnrI-RedD_regulator"/>
</dbReference>
<dbReference type="AlphaFoldDB" id="A0A7W3Y401"/>
<dbReference type="Gene3D" id="1.10.10.10">
    <property type="entry name" value="Winged helix-like DNA-binding domain superfamily/Winged helix DNA-binding domain"/>
    <property type="match status" value="1"/>
</dbReference>
<dbReference type="GO" id="GO:0006355">
    <property type="term" value="P:regulation of DNA-templated transcription"/>
    <property type="evidence" value="ECO:0007669"/>
    <property type="project" value="InterPro"/>
</dbReference>
<organism evidence="9 10">
    <name type="scientific">Streptomyces alkaliphilus</name>
    <dbReference type="NCBI Taxonomy" id="1472722"/>
    <lineage>
        <taxon>Bacteria</taxon>
        <taxon>Bacillati</taxon>
        <taxon>Actinomycetota</taxon>
        <taxon>Actinomycetes</taxon>
        <taxon>Kitasatosporales</taxon>
        <taxon>Streptomycetaceae</taxon>
        <taxon>Streptomyces</taxon>
    </lineage>
</organism>
<proteinExistence type="inferred from homology"/>
<protein>
    <recommendedName>
        <fullName evidence="11">OmpR/PhoB-type domain-containing protein</fullName>
    </recommendedName>
</protein>
<evidence type="ECO:0000313" key="10">
    <source>
        <dbReference type="Proteomes" id="UP000538929"/>
    </source>
</evidence>
<evidence type="ECO:0000256" key="2">
    <source>
        <dbReference type="ARBA" id="ARBA00023012"/>
    </source>
</evidence>
<evidence type="ECO:0000256" key="3">
    <source>
        <dbReference type="ARBA" id="ARBA00023015"/>
    </source>
</evidence>
<dbReference type="InterPro" id="IPR005158">
    <property type="entry name" value="BTAD"/>
</dbReference>
<sequence length="299" mass="31575">MDLALRVSGSPVRRGPGSRGVNRQRCATEGATVLFRVLGRAGVGTGTTEHEVRGPVARGLLTLLVLEEGRPVTPGRLVSSLWDDPPEAARRNVASHVTELRRQLAACLPEAAERLLTVSGPEGTAYRLAAEPAELDAASLRDLIERGTAALRAGSAEEAVEPLERAVALWGGPIGRDCAASTELRERFVVFDDLYATARERLVEARLALGGNTELVPEIHAILARDPLRESAWGLLVRALRGRGDAAGTFAAHTRPIPAPAGPGGAAGSGSPQGGSVFIPRARLSPEGPTHRIPQPRKR</sequence>
<dbReference type="Gene3D" id="1.25.40.10">
    <property type="entry name" value="Tetratricopeptide repeat domain"/>
    <property type="match status" value="1"/>
</dbReference>
<dbReference type="PANTHER" id="PTHR35807:SF1">
    <property type="entry name" value="TRANSCRIPTIONAL REGULATOR REDD"/>
    <property type="match status" value="1"/>
</dbReference>
<comment type="similarity">
    <text evidence="1">Belongs to the AfsR/DnrI/RedD regulatory family.</text>
</comment>
<evidence type="ECO:0000259" key="7">
    <source>
        <dbReference type="SMART" id="SM00862"/>
    </source>
</evidence>
<keyword evidence="5" id="KW-0804">Transcription</keyword>
<dbReference type="Pfam" id="PF03704">
    <property type="entry name" value="BTAD"/>
    <property type="match status" value="1"/>
</dbReference>
<feature type="compositionally biased region" description="Gly residues" evidence="6">
    <location>
        <begin position="262"/>
        <end position="273"/>
    </location>
</feature>
<feature type="region of interest" description="Disordered" evidence="6">
    <location>
        <begin position="253"/>
        <end position="299"/>
    </location>
</feature>
<keyword evidence="10" id="KW-1185">Reference proteome</keyword>
<dbReference type="EMBL" id="VKHT01001167">
    <property type="protein sequence ID" value="MBB0246852.1"/>
    <property type="molecule type" value="Genomic_DNA"/>
</dbReference>
<evidence type="ECO:0000256" key="1">
    <source>
        <dbReference type="ARBA" id="ARBA00005820"/>
    </source>
</evidence>
<feature type="domain" description="Bacterial transcriptional activator" evidence="8">
    <location>
        <begin position="135"/>
        <end position="257"/>
    </location>
</feature>
<gene>
    <name evidence="9" type="ORF">FNQ90_22700</name>
</gene>
<dbReference type="Proteomes" id="UP000538929">
    <property type="component" value="Unassembled WGS sequence"/>
</dbReference>
<keyword evidence="4" id="KW-0238">DNA-binding</keyword>
<dbReference type="GO" id="GO:0000160">
    <property type="term" value="P:phosphorelay signal transduction system"/>
    <property type="evidence" value="ECO:0007669"/>
    <property type="project" value="UniProtKB-KW"/>
</dbReference>
<feature type="region of interest" description="Disordered" evidence="6">
    <location>
        <begin position="1"/>
        <end position="23"/>
    </location>
</feature>
<dbReference type="GO" id="GO:0003677">
    <property type="term" value="F:DNA binding"/>
    <property type="evidence" value="ECO:0007669"/>
    <property type="project" value="UniProtKB-KW"/>
</dbReference>
<feature type="compositionally biased region" description="Low complexity" evidence="6">
    <location>
        <begin position="1"/>
        <end position="21"/>
    </location>
</feature>
<evidence type="ECO:0000256" key="5">
    <source>
        <dbReference type="ARBA" id="ARBA00023163"/>
    </source>
</evidence>
<dbReference type="SUPFAM" id="SSF46894">
    <property type="entry name" value="C-terminal effector domain of the bipartite response regulators"/>
    <property type="match status" value="1"/>
</dbReference>
<dbReference type="InterPro" id="IPR036388">
    <property type="entry name" value="WH-like_DNA-bd_sf"/>
</dbReference>
<feature type="domain" description="OmpR/PhoB-type" evidence="7">
    <location>
        <begin position="49"/>
        <end position="128"/>
    </location>
</feature>
<evidence type="ECO:0000256" key="4">
    <source>
        <dbReference type="ARBA" id="ARBA00023125"/>
    </source>
</evidence>
<dbReference type="InterPro" id="IPR016032">
    <property type="entry name" value="Sig_transdc_resp-reg_C-effctor"/>
</dbReference>
<accession>A0A7W3Y401</accession>
<reference evidence="10" key="1">
    <citation type="submission" date="2019-10" db="EMBL/GenBank/DDBJ databases">
        <title>Streptomyces sp. nov., a novel actinobacterium isolated from alkaline environment.</title>
        <authorList>
            <person name="Golinska P."/>
        </authorList>
    </citation>
    <scope>NUCLEOTIDE SEQUENCE [LARGE SCALE GENOMIC DNA]</scope>
    <source>
        <strain evidence="10">DSM 42118</strain>
    </source>
</reference>
<dbReference type="InterPro" id="IPR011990">
    <property type="entry name" value="TPR-like_helical_dom_sf"/>
</dbReference>
<evidence type="ECO:0000256" key="6">
    <source>
        <dbReference type="SAM" id="MobiDB-lite"/>
    </source>
</evidence>
<keyword evidence="3" id="KW-0805">Transcription regulation</keyword>
<dbReference type="InterPro" id="IPR001867">
    <property type="entry name" value="OmpR/PhoB-type_DNA-bd"/>
</dbReference>
<comment type="caution">
    <text evidence="9">The sequence shown here is derived from an EMBL/GenBank/DDBJ whole genome shotgun (WGS) entry which is preliminary data.</text>
</comment>
<dbReference type="SUPFAM" id="SSF48452">
    <property type="entry name" value="TPR-like"/>
    <property type="match status" value="1"/>
</dbReference>
<evidence type="ECO:0008006" key="11">
    <source>
        <dbReference type="Google" id="ProtNLM"/>
    </source>
</evidence>
<name>A0A7W3Y401_9ACTN</name>
<dbReference type="SMART" id="SM01043">
    <property type="entry name" value="BTAD"/>
    <property type="match status" value="1"/>
</dbReference>
<evidence type="ECO:0000313" key="9">
    <source>
        <dbReference type="EMBL" id="MBB0246852.1"/>
    </source>
</evidence>
<dbReference type="Pfam" id="PF00486">
    <property type="entry name" value="Trans_reg_C"/>
    <property type="match status" value="1"/>
</dbReference>
<dbReference type="PANTHER" id="PTHR35807">
    <property type="entry name" value="TRANSCRIPTIONAL REGULATOR REDD-RELATED"/>
    <property type="match status" value="1"/>
</dbReference>
<keyword evidence="2" id="KW-0902">Two-component regulatory system</keyword>
<evidence type="ECO:0000259" key="8">
    <source>
        <dbReference type="SMART" id="SM01043"/>
    </source>
</evidence>
<dbReference type="SMART" id="SM00862">
    <property type="entry name" value="Trans_reg_C"/>
    <property type="match status" value="1"/>
</dbReference>